<name>A0A937D4U9_9FLAO</name>
<dbReference type="InterPro" id="IPR001279">
    <property type="entry name" value="Metallo-B-lactamas"/>
</dbReference>
<evidence type="ECO:0000256" key="2">
    <source>
        <dbReference type="ARBA" id="ARBA00001947"/>
    </source>
</evidence>
<dbReference type="GO" id="GO:0008270">
    <property type="term" value="F:zinc ion binding"/>
    <property type="evidence" value="ECO:0007669"/>
    <property type="project" value="InterPro"/>
</dbReference>
<dbReference type="SUPFAM" id="SSF56281">
    <property type="entry name" value="Metallo-hydrolase/oxidoreductase"/>
    <property type="match status" value="1"/>
</dbReference>
<comment type="subcellular location">
    <subcellularLocation>
        <location evidence="3">Periplasm</location>
    </subcellularLocation>
</comment>
<dbReference type="InterPro" id="IPR001018">
    <property type="entry name" value="Beta-lactamase_class-B_CS"/>
</dbReference>
<evidence type="ECO:0000256" key="12">
    <source>
        <dbReference type="ARBA" id="ARBA00023251"/>
    </source>
</evidence>
<protein>
    <recommendedName>
        <fullName evidence="6">beta-lactamase</fullName>
        <ecNumber evidence="6">3.5.2.6</ecNumber>
    </recommendedName>
</protein>
<dbReference type="GO" id="GO:0008800">
    <property type="term" value="F:beta-lactamase activity"/>
    <property type="evidence" value="ECO:0007669"/>
    <property type="project" value="UniProtKB-EC"/>
</dbReference>
<comment type="caution">
    <text evidence="14">The sequence shown here is derived from an EMBL/GenBank/DDBJ whole genome shotgun (WGS) entry which is preliminary data.</text>
</comment>
<keyword evidence="12" id="KW-0046">Antibiotic resistance</keyword>
<evidence type="ECO:0000256" key="11">
    <source>
        <dbReference type="ARBA" id="ARBA00022833"/>
    </source>
</evidence>
<keyword evidence="7" id="KW-0479">Metal-binding</keyword>
<dbReference type="RefSeq" id="WP_201916700.1">
    <property type="nucleotide sequence ID" value="NZ_BAABAX010000021.1"/>
</dbReference>
<dbReference type="NCBIfam" id="NF033088">
    <property type="entry name" value="bla_subclass_B1"/>
    <property type="match status" value="1"/>
</dbReference>
<comment type="subunit">
    <text evidence="5">Monomer.</text>
</comment>
<dbReference type="PROSITE" id="PS00744">
    <property type="entry name" value="BETA_LACTAMASE_B_2"/>
    <property type="match status" value="1"/>
</dbReference>
<evidence type="ECO:0000259" key="13">
    <source>
        <dbReference type="SMART" id="SM00849"/>
    </source>
</evidence>
<dbReference type="InterPro" id="IPR036866">
    <property type="entry name" value="RibonucZ/Hydroxyglut_hydro"/>
</dbReference>
<feature type="domain" description="Metallo-beta-lactamase" evidence="13">
    <location>
        <begin position="71"/>
        <end position="240"/>
    </location>
</feature>
<comment type="cofactor">
    <cofactor evidence="2">
        <name>Zn(2+)</name>
        <dbReference type="ChEBI" id="CHEBI:29105"/>
    </cofactor>
</comment>
<evidence type="ECO:0000256" key="8">
    <source>
        <dbReference type="ARBA" id="ARBA00022729"/>
    </source>
</evidence>
<comment type="catalytic activity">
    <reaction evidence="1">
        <text>a beta-lactam + H2O = a substituted beta-amino acid</text>
        <dbReference type="Rhea" id="RHEA:20401"/>
        <dbReference type="ChEBI" id="CHEBI:15377"/>
        <dbReference type="ChEBI" id="CHEBI:35627"/>
        <dbReference type="ChEBI" id="CHEBI:140347"/>
        <dbReference type="EC" id="3.5.2.6"/>
    </reaction>
</comment>
<evidence type="ECO:0000256" key="3">
    <source>
        <dbReference type="ARBA" id="ARBA00004418"/>
    </source>
</evidence>
<proteinExistence type="inferred from homology"/>
<evidence type="ECO:0000256" key="9">
    <source>
        <dbReference type="ARBA" id="ARBA00022764"/>
    </source>
</evidence>
<keyword evidence="15" id="KW-1185">Reference proteome</keyword>
<dbReference type="Gene3D" id="3.60.15.10">
    <property type="entry name" value="Ribonuclease Z/Hydroxyacylglutathione hydrolase-like"/>
    <property type="match status" value="1"/>
</dbReference>
<dbReference type="InterPro" id="IPR058199">
    <property type="entry name" value="BlaB//VIM/IMP-1"/>
</dbReference>
<dbReference type="EMBL" id="JAERQJ010000001">
    <property type="protein sequence ID" value="MBL0682584.1"/>
    <property type="molecule type" value="Genomic_DNA"/>
</dbReference>
<keyword evidence="10 14" id="KW-0378">Hydrolase</keyword>
<keyword evidence="11" id="KW-0862">Zinc</keyword>
<sequence length="260" mass="29188">MSKNIKPNPKVFNKKARILLISIIAFLYISTYKIIAQETITISENLKITRISDHSYIHVSSITLESGSIYPCNGFIYLNSNEAYVFDTPANDIATAELIDWLQNDQKITIKGVIFNHFHRDCNEGINVFKDKRIPTIASKKTAKLMKEKKYQEPDSLFKDSLTLTLGNKSIVNAFFGEAHTSDNIISYFPAEQLIYGGCMIKSLNASKGNLADANPSEWSNTVSKIKKTYPSVNIVIPGHGDYGDKALLDYTISLFKTEE</sequence>
<evidence type="ECO:0000256" key="1">
    <source>
        <dbReference type="ARBA" id="ARBA00001526"/>
    </source>
</evidence>
<dbReference type="Proteomes" id="UP000651057">
    <property type="component" value="Unassembled WGS sequence"/>
</dbReference>
<keyword evidence="8" id="KW-0732">Signal</keyword>
<organism evidence="14 15">
    <name type="scientific">Aquimarina mytili</name>
    <dbReference type="NCBI Taxonomy" id="874423"/>
    <lineage>
        <taxon>Bacteria</taxon>
        <taxon>Pseudomonadati</taxon>
        <taxon>Bacteroidota</taxon>
        <taxon>Flavobacteriia</taxon>
        <taxon>Flavobacteriales</taxon>
        <taxon>Flavobacteriaceae</taxon>
        <taxon>Aquimarina</taxon>
    </lineage>
</organism>
<evidence type="ECO:0000256" key="5">
    <source>
        <dbReference type="ARBA" id="ARBA00011245"/>
    </source>
</evidence>
<dbReference type="SMART" id="SM00849">
    <property type="entry name" value="Lactamase_B"/>
    <property type="match status" value="1"/>
</dbReference>
<evidence type="ECO:0000256" key="4">
    <source>
        <dbReference type="ARBA" id="ARBA00005250"/>
    </source>
</evidence>
<reference evidence="14" key="1">
    <citation type="submission" date="2021-01" db="EMBL/GenBank/DDBJ databases">
        <authorList>
            <person name="Zhong Y.L."/>
        </authorList>
    </citation>
    <scope>NUCLEOTIDE SEQUENCE</scope>
    <source>
        <strain evidence="14">KCTC 23302</strain>
    </source>
</reference>
<gene>
    <name evidence="14" type="primary">bla</name>
    <name evidence="14" type="ORF">JJQ60_03595</name>
</gene>
<evidence type="ECO:0000313" key="14">
    <source>
        <dbReference type="EMBL" id="MBL0682584.1"/>
    </source>
</evidence>
<comment type="similarity">
    <text evidence="4">Belongs to the metallo-beta-lactamase superfamily. Class-B beta-lactamase family.</text>
</comment>
<accession>A0A937D4U9</accession>
<dbReference type="AlphaFoldDB" id="A0A937D4U9"/>
<dbReference type="EC" id="3.5.2.6" evidence="6"/>
<evidence type="ECO:0000256" key="7">
    <source>
        <dbReference type="ARBA" id="ARBA00022723"/>
    </source>
</evidence>
<evidence type="ECO:0000256" key="10">
    <source>
        <dbReference type="ARBA" id="ARBA00022801"/>
    </source>
</evidence>
<keyword evidence="9" id="KW-0574">Periplasm</keyword>
<evidence type="ECO:0000256" key="6">
    <source>
        <dbReference type="ARBA" id="ARBA00012865"/>
    </source>
</evidence>
<dbReference type="GO" id="GO:0017001">
    <property type="term" value="P:antibiotic catabolic process"/>
    <property type="evidence" value="ECO:0007669"/>
    <property type="project" value="InterPro"/>
</dbReference>
<evidence type="ECO:0000313" key="15">
    <source>
        <dbReference type="Proteomes" id="UP000651057"/>
    </source>
</evidence>